<dbReference type="EC" id="3.6.1.27" evidence="3"/>
<dbReference type="AlphaFoldDB" id="A0A381TFU1"/>
<evidence type="ECO:0000256" key="2">
    <source>
        <dbReference type="ARBA" id="ARBA00010621"/>
    </source>
</evidence>
<evidence type="ECO:0000256" key="10">
    <source>
        <dbReference type="ARBA" id="ARBA00032707"/>
    </source>
</evidence>
<dbReference type="Pfam" id="PF02673">
    <property type="entry name" value="BacA"/>
    <property type="match status" value="1"/>
</dbReference>
<keyword evidence="9 12" id="KW-0472">Membrane</keyword>
<evidence type="ECO:0000256" key="8">
    <source>
        <dbReference type="ARBA" id="ARBA00022989"/>
    </source>
</evidence>
<proteinExistence type="inferred from homology"/>
<evidence type="ECO:0000256" key="4">
    <source>
        <dbReference type="ARBA" id="ARBA00021581"/>
    </source>
</evidence>
<dbReference type="GO" id="GO:0050380">
    <property type="term" value="F:undecaprenyl-diphosphatase activity"/>
    <property type="evidence" value="ECO:0007669"/>
    <property type="project" value="UniProtKB-EC"/>
</dbReference>
<reference evidence="13" key="1">
    <citation type="submission" date="2018-05" db="EMBL/GenBank/DDBJ databases">
        <authorList>
            <person name="Lanie J.A."/>
            <person name="Ng W.-L."/>
            <person name="Kazmierczak K.M."/>
            <person name="Andrzejewski T.M."/>
            <person name="Davidsen T.M."/>
            <person name="Wayne K.J."/>
            <person name="Tettelin H."/>
            <person name="Glass J.I."/>
            <person name="Rusch D."/>
            <person name="Podicherti R."/>
            <person name="Tsui H.-C.T."/>
            <person name="Winkler M.E."/>
        </authorList>
    </citation>
    <scope>NUCLEOTIDE SEQUENCE</scope>
</reference>
<organism evidence="13">
    <name type="scientific">marine metagenome</name>
    <dbReference type="NCBI Taxonomy" id="408172"/>
    <lineage>
        <taxon>unclassified sequences</taxon>
        <taxon>metagenomes</taxon>
        <taxon>ecological metagenomes</taxon>
    </lineage>
</organism>
<comment type="catalytic activity">
    <reaction evidence="11">
        <text>di-trans,octa-cis-undecaprenyl diphosphate + H2O = di-trans,octa-cis-undecaprenyl phosphate + phosphate + H(+)</text>
        <dbReference type="Rhea" id="RHEA:28094"/>
        <dbReference type="ChEBI" id="CHEBI:15377"/>
        <dbReference type="ChEBI" id="CHEBI:15378"/>
        <dbReference type="ChEBI" id="CHEBI:43474"/>
        <dbReference type="ChEBI" id="CHEBI:58405"/>
        <dbReference type="ChEBI" id="CHEBI:60392"/>
        <dbReference type="EC" id="3.6.1.27"/>
    </reaction>
</comment>
<dbReference type="InterPro" id="IPR003824">
    <property type="entry name" value="UppP"/>
</dbReference>
<dbReference type="HAMAP" id="MF_01006">
    <property type="entry name" value="Undec_diphosphatase"/>
    <property type="match status" value="1"/>
</dbReference>
<keyword evidence="7" id="KW-0378">Hydrolase</keyword>
<keyword evidence="6 12" id="KW-0812">Transmembrane</keyword>
<evidence type="ECO:0000256" key="3">
    <source>
        <dbReference type="ARBA" id="ARBA00012374"/>
    </source>
</evidence>
<evidence type="ECO:0000256" key="5">
    <source>
        <dbReference type="ARBA" id="ARBA00022475"/>
    </source>
</evidence>
<name>A0A381TFU1_9ZZZZ</name>
<comment type="similarity">
    <text evidence="2">Belongs to the UppP family.</text>
</comment>
<feature type="transmembrane region" description="Helical" evidence="12">
    <location>
        <begin position="214"/>
        <end position="235"/>
    </location>
</feature>
<comment type="subcellular location">
    <subcellularLocation>
        <location evidence="1">Cell membrane</location>
        <topology evidence="1">Multi-pass membrane protein</topology>
    </subcellularLocation>
</comment>
<feature type="transmembrane region" description="Helical" evidence="12">
    <location>
        <begin position="44"/>
        <end position="63"/>
    </location>
</feature>
<sequence length="263" mass="28905">MDIVDAIILGIIQGLTEFLPVSSSGHLEIGREILNADLLASENLLFTIILHFATAISTIIVFKEDIINLIKGSIANSINGNHKYLFKIIISMIPAVLIGLFFEEEIEILFTGNITLVGSMLIITGILLLLTKISKEKRRQISYSHSFIVGLAQAFAIIPGISRSGATICTSLLLGNNKKQSAKFSFLMVIPLIFGKIIKDLFSDNIGFNDIDYIVYIFGFLSAFMTGLFACKLMLKIVKNNSLNIFSAYCIILGLISIIITSF</sequence>
<feature type="transmembrane region" description="Helical" evidence="12">
    <location>
        <begin position="184"/>
        <end position="202"/>
    </location>
</feature>
<evidence type="ECO:0000256" key="11">
    <source>
        <dbReference type="ARBA" id="ARBA00047594"/>
    </source>
</evidence>
<evidence type="ECO:0000313" key="13">
    <source>
        <dbReference type="EMBL" id="SVA14408.1"/>
    </source>
</evidence>
<dbReference type="EMBL" id="UINC01004449">
    <property type="protein sequence ID" value="SVA14408.1"/>
    <property type="molecule type" value="Genomic_DNA"/>
</dbReference>
<feature type="transmembrane region" description="Helical" evidence="12">
    <location>
        <begin position="84"/>
        <end position="102"/>
    </location>
</feature>
<feature type="transmembrane region" description="Helical" evidence="12">
    <location>
        <begin position="108"/>
        <end position="130"/>
    </location>
</feature>
<gene>
    <name evidence="13" type="ORF">METZ01_LOCUS67262</name>
</gene>
<protein>
    <recommendedName>
        <fullName evidence="4">Undecaprenyl-diphosphatase</fullName>
        <ecNumber evidence="3">3.6.1.27</ecNumber>
    </recommendedName>
    <alternativeName>
        <fullName evidence="10">Undecaprenyl pyrophosphate phosphatase</fullName>
    </alternativeName>
</protein>
<accession>A0A381TFU1</accession>
<dbReference type="PANTHER" id="PTHR30622:SF2">
    <property type="entry name" value="UNDECAPRENYL-DIPHOSPHATASE"/>
    <property type="match status" value="1"/>
</dbReference>
<feature type="transmembrane region" description="Helical" evidence="12">
    <location>
        <begin position="242"/>
        <end position="260"/>
    </location>
</feature>
<dbReference type="PANTHER" id="PTHR30622">
    <property type="entry name" value="UNDECAPRENYL-DIPHOSPHATASE"/>
    <property type="match status" value="1"/>
</dbReference>
<keyword evidence="8 12" id="KW-1133">Transmembrane helix</keyword>
<evidence type="ECO:0000256" key="9">
    <source>
        <dbReference type="ARBA" id="ARBA00023136"/>
    </source>
</evidence>
<evidence type="ECO:0000256" key="12">
    <source>
        <dbReference type="SAM" id="Phobius"/>
    </source>
</evidence>
<evidence type="ECO:0000256" key="6">
    <source>
        <dbReference type="ARBA" id="ARBA00022692"/>
    </source>
</evidence>
<keyword evidence="5" id="KW-1003">Cell membrane</keyword>
<evidence type="ECO:0000256" key="7">
    <source>
        <dbReference type="ARBA" id="ARBA00022801"/>
    </source>
</evidence>
<dbReference type="GO" id="GO:0005886">
    <property type="term" value="C:plasma membrane"/>
    <property type="evidence" value="ECO:0007669"/>
    <property type="project" value="UniProtKB-SubCell"/>
</dbReference>
<evidence type="ECO:0000256" key="1">
    <source>
        <dbReference type="ARBA" id="ARBA00004651"/>
    </source>
</evidence>